<sequence length="93" mass="9005">MHNHQAAAVARGVGADGAKLAFAEGVAQAAMLHGGEGMLQGGGQLGSAFALVAQQLVGHAAGGFGADVGQNFEGLGEAGEGVGFFAGHSLGFR</sequence>
<proteinExistence type="predicted"/>
<gene>
    <name evidence="1" type="ORF">EIKCOROL_02611</name>
</gene>
<protein>
    <submittedName>
        <fullName evidence="1">Uncharacterized protein</fullName>
    </submittedName>
</protein>
<comment type="caution">
    <text evidence="1">The sequence shown here is derived from an EMBL/GenBank/DDBJ whole genome shotgun (WGS) entry which is preliminary data.</text>
</comment>
<evidence type="ECO:0000313" key="1">
    <source>
        <dbReference type="EMBL" id="EEG22699.1"/>
    </source>
</evidence>
<name>C0DYZ4_EIKCO</name>
<dbReference type="HOGENOM" id="CLU_2395071_0_0_4"/>
<organism evidence="1 2">
    <name type="scientific">Eikenella corrodens ATCC 23834</name>
    <dbReference type="NCBI Taxonomy" id="546274"/>
    <lineage>
        <taxon>Bacteria</taxon>
        <taxon>Pseudomonadati</taxon>
        <taxon>Pseudomonadota</taxon>
        <taxon>Betaproteobacteria</taxon>
        <taxon>Neisseriales</taxon>
        <taxon>Neisseriaceae</taxon>
        <taxon>Eikenella</taxon>
    </lineage>
</organism>
<dbReference type="AlphaFoldDB" id="C0DYZ4"/>
<reference evidence="1 2" key="1">
    <citation type="submission" date="2009-01" db="EMBL/GenBank/DDBJ databases">
        <authorList>
            <person name="Fulton L."/>
            <person name="Clifton S."/>
            <person name="Chinwalla A.T."/>
            <person name="Mitreva M."/>
            <person name="Sodergren E."/>
            <person name="Weinstock G."/>
            <person name="Clifton S."/>
            <person name="Dooling D.J."/>
            <person name="Fulton B."/>
            <person name="Minx P."/>
            <person name="Pepin K.H."/>
            <person name="Johnson M."/>
            <person name="Bhonagiri V."/>
            <person name="Nash W.E."/>
            <person name="Mardis E.R."/>
            <person name="Wilson R.K."/>
        </authorList>
    </citation>
    <scope>NUCLEOTIDE SEQUENCE [LARGE SCALE GENOMIC DNA]</scope>
    <source>
        <strain evidence="1 2">ATCC 23834</strain>
    </source>
</reference>
<accession>C0DYZ4</accession>
<evidence type="ECO:0000313" key="2">
    <source>
        <dbReference type="Proteomes" id="UP000005837"/>
    </source>
</evidence>
<dbReference type="EMBL" id="ACEA01000060">
    <property type="protein sequence ID" value="EEG22699.1"/>
    <property type="molecule type" value="Genomic_DNA"/>
</dbReference>
<dbReference type="Proteomes" id="UP000005837">
    <property type="component" value="Unassembled WGS sequence"/>
</dbReference>